<dbReference type="Gene3D" id="3.30.70.1290">
    <property type="entry name" value="Transposase IS200-like"/>
    <property type="match status" value="1"/>
</dbReference>
<evidence type="ECO:0000313" key="2">
    <source>
        <dbReference type="EMBL" id="NDO68429.1"/>
    </source>
</evidence>
<gene>
    <name evidence="2" type="ORF">FMM80_06900</name>
</gene>
<dbReference type="GO" id="GO:0006313">
    <property type="term" value="P:DNA transposition"/>
    <property type="evidence" value="ECO:0007669"/>
    <property type="project" value="InterPro"/>
</dbReference>
<dbReference type="InterPro" id="IPR002686">
    <property type="entry name" value="Transposase_17"/>
</dbReference>
<reference evidence="2 3" key="1">
    <citation type="submission" date="2019-07" db="EMBL/GenBank/DDBJ databases">
        <title>Draft genome sequences of 15 bacterial species constituting the stable defined intestinal microbiota of the GM15 gnotobiotic mouse model.</title>
        <authorList>
            <person name="Elie C."/>
            <person name="Mathieu A."/>
            <person name="Saliou A."/>
            <person name="Darnaud M."/>
            <person name="Leulier F."/>
            <person name="Tamellini A."/>
        </authorList>
    </citation>
    <scope>NUCLEOTIDE SEQUENCE [LARGE SCALE GENOMIC DNA]</scope>
    <source>
        <strain evidence="3">ASF 502</strain>
    </source>
</reference>
<proteinExistence type="predicted"/>
<organism evidence="2 3">
    <name type="scientific">Schaedlerella arabinosiphila</name>
    <dbReference type="NCBI Taxonomy" id="2044587"/>
    <lineage>
        <taxon>Bacteria</taxon>
        <taxon>Bacillati</taxon>
        <taxon>Bacillota</taxon>
        <taxon>Clostridia</taxon>
        <taxon>Lachnospirales</taxon>
        <taxon>Lachnospiraceae</taxon>
        <taxon>Schaedlerella</taxon>
    </lineage>
</organism>
<dbReference type="SUPFAM" id="SSF143422">
    <property type="entry name" value="Transposase IS200-like"/>
    <property type="match status" value="1"/>
</dbReference>
<dbReference type="AlphaFoldDB" id="A0A9X5C5K5"/>
<comment type="caution">
    <text evidence="2">The sequence shown here is derived from an EMBL/GenBank/DDBJ whole genome shotgun (WGS) entry which is preliminary data.</text>
</comment>
<dbReference type="GO" id="GO:0004803">
    <property type="term" value="F:transposase activity"/>
    <property type="evidence" value="ECO:0007669"/>
    <property type="project" value="InterPro"/>
</dbReference>
<accession>A0A9X5C5K5</accession>
<dbReference type="InterPro" id="IPR036515">
    <property type="entry name" value="Transposase_17_sf"/>
</dbReference>
<dbReference type="RefSeq" id="WP_180362854.1">
    <property type="nucleotide sequence ID" value="NZ_VIRB01000046.1"/>
</dbReference>
<dbReference type="GO" id="GO:0003677">
    <property type="term" value="F:DNA binding"/>
    <property type="evidence" value="ECO:0007669"/>
    <property type="project" value="InterPro"/>
</dbReference>
<dbReference type="EMBL" id="VIRB01000046">
    <property type="protein sequence ID" value="NDO68429.1"/>
    <property type="molecule type" value="Genomic_DNA"/>
</dbReference>
<evidence type="ECO:0000313" key="3">
    <source>
        <dbReference type="Proteomes" id="UP000474104"/>
    </source>
</evidence>
<feature type="domain" description="Transposase IS200-like" evidence="1">
    <location>
        <begin position="11"/>
        <end position="60"/>
    </location>
</feature>
<evidence type="ECO:0000259" key="1">
    <source>
        <dbReference type="Pfam" id="PF01797"/>
    </source>
</evidence>
<dbReference type="Pfam" id="PF01797">
    <property type="entry name" value="Y1_Tnp"/>
    <property type="match status" value="1"/>
</dbReference>
<name>A0A9X5C5K5_9FIRM</name>
<protein>
    <submittedName>
        <fullName evidence="2">IS200/IS605 family transposase</fullName>
    </submittedName>
</protein>
<feature type="non-terminal residue" evidence="2">
    <location>
        <position position="60"/>
    </location>
</feature>
<sequence length="60" mass="7196">MSEYKHKSHNVSVLMYHFVCPAKYRRVVIDEEVDEVIKETCEEISKRYEIDFIEIGTDKD</sequence>
<dbReference type="Proteomes" id="UP000474104">
    <property type="component" value="Unassembled WGS sequence"/>
</dbReference>